<proteinExistence type="predicted"/>
<organism evidence="1 2">
    <name type="scientific">Dactylosporangium matsuzakiense</name>
    <dbReference type="NCBI Taxonomy" id="53360"/>
    <lineage>
        <taxon>Bacteria</taxon>
        <taxon>Bacillati</taxon>
        <taxon>Actinomycetota</taxon>
        <taxon>Actinomycetes</taxon>
        <taxon>Micromonosporales</taxon>
        <taxon>Micromonosporaceae</taxon>
        <taxon>Dactylosporangium</taxon>
    </lineage>
</organism>
<sequence length="278" mass="31228">MNDAAETMVWDAVRADPTLPLDRATLELIVADQRLWSRRWVYPWVRVVSRLLVGVIQVVKRLLPVPLSAHGLMDRLCLWFLRRFVDAGAVHLLIRHFVVETNLLNFVLRNTRPPGLQVVTLRPTTLAGLGDRAVIQHDVNVFEVLTALGGRPLTAVRDLDFTTLDIPPLDPEPARRRLLRLDIQTALCLMNIPFALCLTGPEYRRAVHSMRLDESLLGVLAALTGDPVFHRWRPTGSVVRLDSTTDVPRAVYEHALACEYAHATLVRRSAAARTRAAV</sequence>
<dbReference type="Proteomes" id="UP001143480">
    <property type="component" value="Unassembled WGS sequence"/>
</dbReference>
<dbReference type="InterPro" id="IPR054268">
    <property type="entry name" value="DUF6999"/>
</dbReference>
<protein>
    <submittedName>
        <fullName evidence="1">Uncharacterized protein</fullName>
    </submittedName>
</protein>
<gene>
    <name evidence="1" type="ORF">GCM10017581_053100</name>
</gene>
<name>A0A9W6KQA1_9ACTN</name>
<dbReference type="Pfam" id="PF22523">
    <property type="entry name" value="DUF6999"/>
    <property type="match status" value="1"/>
</dbReference>
<comment type="caution">
    <text evidence="1">The sequence shown here is derived from an EMBL/GenBank/DDBJ whole genome shotgun (WGS) entry which is preliminary data.</text>
</comment>
<reference evidence="1" key="1">
    <citation type="journal article" date="2014" name="Int. J. Syst. Evol. Microbiol.">
        <title>Complete genome sequence of Corynebacterium casei LMG S-19264T (=DSM 44701T), isolated from a smear-ripened cheese.</title>
        <authorList>
            <consortium name="US DOE Joint Genome Institute (JGI-PGF)"/>
            <person name="Walter F."/>
            <person name="Albersmeier A."/>
            <person name="Kalinowski J."/>
            <person name="Ruckert C."/>
        </authorList>
    </citation>
    <scope>NUCLEOTIDE SEQUENCE</scope>
    <source>
        <strain evidence="1">VKM Ac-1321</strain>
    </source>
</reference>
<evidence type="ECO:0000313" key="1">
    <source>
        <dbReference type="EMBL" id="GLL03564.1"/>
    </source>
</evidence>
<accession>A0A9W6KQA1</accession>
<keyword evidence="2" id="KW-1185">Reference proteome</keyword>
<reference evidence="1" key="2">
    <citation type="submission" date="2023-01" db="EMBL/GenBank/DDBJ databases">
        <authorList>
            <person name="Sun Q."/>
            <person name="Evtushenko L."/>
        </authorList>
    </citation>
    <scope>NUCLEOTIDE SEQUENCE</scope>
    <source>
        <strain evidence="1">VKM Ac-1321</strain>
    </source>
</reference>
<dbReference type="AlphaFoldDB" id="A0A9W6KQA1"/>
<evidence type="ECO:0000313" key="2">
    <source>
        <dbReference type="Proteomes" id="UP001143480"/>
    </source>
</evidence>
<dbReference type="EMBL" id="BSFP01000035">
    <property type="protein sequence ID" value="GLL03564.1"/>
    <property type="molecule type" value="Genomic_DNA"/>
</dbReference>
<dbReference type="RefSeq" id="WP_261964785.1">
    <property type="nucleotide sequence ID" value="NZ_BAAAXA010000001.1"/>
</dbReference>